<dbReference type="Pfam" id="PF00026">
    <property type="entry name" value="Asp"/>
    <property type="match status" value="2"/>
</dbReference>
<dbReference type="EMBL" id="KN840650">
    <property type="protein sequence ID" value="KIP02831.1"/>
    <property type="molecule type" value="Genomic_DNA"/>
</dbReference>
<dbReference type="OrthoDB" id="2747330at2759"/>
<sequence>MAAICTVTVLVHLLKDGKTPEITLTWVDLVVPTCVRSPSPGIFSRELVSHKNRRRRRQTCCEGEKMSFGASKGLSSSGGSGCTYQTACTTFSAGVSRGMRDPTMGPWKGKARDDSDYGSGGSAGIVLPLSSFTVATFESVYSLPITVGTPPQTLYVQVDTGSSDLWVASSSCSTQSCRQTGGALYDPSKAVQTQKTFTINYVQGKVSGPIVWDTVRFGGYELVGQALAAATSVDSEPLTAQFSGVLGLALPLNSIISSEIAASTSSAFDGAIVPSDLFGLSPSWSAPSHRFISMTLSRPDGGASSVPSLLGIGRHVPPGVVADPSKVQYASISTTNAGNGPLFWQSQLSAITVYVDGVRKDVAISSTATSIVDSGTPVILTSVTIANGIYGALGIGPGSDGSYWVPCTTPLNMSVTLDSRSELPLHPLDLTFSGQTFSSTSTSGSLTNGSTVSSGSSNNMCMGMIQASDAVSTIADVVLGVPFMRSVYAVMAYDPPDSKGNFPNVSTGISPAIRPRLGLLGLVDPTVALGEFHQERVLNQALPAPSSGSTGSGTSGGRANVAVERGKKLGVGVEVLIGLAGFAGLLVVCFAAWWLVQRKRRAREQQVARAQSLYGPVGEGDEKERAELMQREAAYILARRSTISSRYSTPEDTLRTKKFQEYMGRQSRGSDILGEHDRRSPLAAEYSDDTLQTRVDAPLEKDIALEHGDDGEGDRRYSEMGFLRASRLRHSTVSSVASRRSTAPHPPPLPSTLASGLLPEDDSAPSGSTSANPSVGHGS</sequence>
<keyword evidence="6" id="KW-1185">Reference proteome</keyword>
<dbReference type="InterPro" id="IPR021109">
    <property type="entry name" value="Peptidase_aspartic_dom_sf"/>
</dbReference>
<dbReference type="STRING" id="745531.A0A0C3RRR1"/>
<feature type="compositionally biased region" description="Low complexity" evidence="2">
    <location>
        <begin position="733"/>
        <end position="743"/>
    </location>
</feature>
<organism evidence="5 6">
    <name type="scientific">Phlebiopsis gigantea (strain 11061_1 CR5-6)</name>
    <name type="common">White-rot fungus</name>
    <name type="synonym">Peniophora gigantea</name>
    <dbReference type="NCBI Taxonomy" id="745531"/>
    <lineage>
        <taxon>Eukaryota</taxon>
        <taxon>Fungi</taxon>
        <taxon>Dikarya</taxon>
        <taxon>Basidiomycota</taxon>
        <taxon>Agaricomycotina</taxon>
        <taxon>Agaricomycetes</taxon>
        <taxon>Polyporales</taxon>
        <taxon>Phanerochaetaceae</taxon>
        <taxon>Phlebiopsis</taxon>
    </lineage>
</organism>
<dbReference type="PANTHER" id="PTHR47966">
    <property type="entry name" value="BETA-SITE APP-CLEAVING ENZYME, ISOFORM A-RELATED"/>
    <property type="match status" value="1"/>
</dbReference>
<dbReference type="GO" id="GO:0006508">
    <property type="term" value="P:proteolysis"/>
    <property type="evidence" value="ECO:0007669"/>
    <property type="project" value="InterPro"/>
</dbReference>
<evidence type="ECO:0000259" key="4">
    <source>
        <dbReference type="PROSITE" id="PS51767"/>
    </source>
</evidence>
<dbReference type="Proteomes" id="UP000053257">
    <property type="component" value="Unassembled WGS sequence"/>
</dbReference>
<dbReference type="InterPro" id="IPR001461">
    <property type="entry name" value="Aspartic_peptidase_A1"/>
</dbReference>
<dbReference type="Gene3D" id="2.40.70.10">
    <property type="entry name" value="Acid Proteases"/>
    <property type="match status" value="2"/>
</dbReference>
<dbReference type="PROSITE" id="PS51767">
    <property type="entry name" value="PEPTIDASE_A1"/>
    <property type="match status" value="1"/>
</dbReference>
<dbReference type="PRINTS" id="PR00792">
    <property type="entry name" value="PEPSIN"/>
</dbReference>
<proteinExistence type="inferred from homology"/>
<dbReference type="GO" id="GO:0004190">
    <property type="term" value="F:aspartic-type endopeptidase activity"/>
    <property type="evidence" value="ECO:0007669"/>
    <property type="project" value="InterPro"/>
</dbReference>
<feature type="transmembrane region" description="Helical" evidence="3">
    <location>
        <begin position="575"/>
        <end position="596"/>
    </location>
</feature>
<dbReference type="AlphaFoldDB" id="A0A0C3RRR1"/>
<dbReference type="InterPro" id="IPR033121">
    <property type="entry name" value="PEPTIDASE_A1"/>
</dbReference>
<feature type="compositionally biased region" description="Basic and acidic residues" evidence="2">
    <location>
        <begin position="697"/>
        <end position="716"/>
    </location>
</feature>
<feature type="region of interest" description="Disordered" evidence="2">
    <location>
        <begin position="683"/>
        <end position="716"/>
    </location>
</feature>
<keyword evidence="3" id="KW-0472">Membrane</keyword>
<evidence type="ECO:0000256" key="2">
    <source>
        <dbReference type="SAM" id="MobiDB-lite"/>
    </source>
</evidence>
<accession>A0A0C3RRR1</accession>
<gene>
    <name evidence="5" type="ORF">PHLGIDRAFT_37715</name>
</gene>
<dbReference type="PANTHER" id="PTHR47966:SF57">
    <property type="entry name" value="PEPTIDASE A1 DOMAIN-CONTAINING PROTEIN"/>
    <property type="match status" value="1"/>
</dbReference>
<dbReference type="CDD" id="cd05471">
    <property type="entry name" value="pepsin_like"/>
    <property type="match status" value="1"/>
</dbReference>
<reference evidence="5 6" key="1">
    <citation type="journal article" date="2014" name="PLoS Genet.">
        <title>Analysis of the Phlebiopsis gigantea genome, transcriptome and secretome provides insight into its pioneer colonization strategies of wood.</title>
        <authorList>
            <person name="Hori C."/>
            <person name="Ishida T."/>
            <person name="Igarashi K."/>
            <person name="Samejima M."/>
            <person name="Suzuki H."/>
            <person name="Master E."/>
            <person name="Ferreira P."/>
            <person name="Ruiz-Duenas F.J."/>
            <person name="Held B."/>
            <person name="Canessa P."/>
            <person name="Larrondo L.F."/>
            <person name="Schmoll M."/>
            <person name="Druzhinina I.S."/>
            <person name="Kubicek C.P."/>
            <person name="Gaskell J.A."/>
            <person name="Kersten P."/>
            <person name="St John F."/>
            <person name="Glasner J."/>
            <person name="Sabat G."/>
            <person name="Splinter BonDurant S."/>
            <person name="Syed K."/>
            <person name="Yadav J."/>
            <person name="Mgbeahuruike A.C."/>
            <person name="Kovalchuk A."/>
            <person name="Asiegbu F.O."/>
            <person name="Lackner G."/>
            <person name="Hoffmeister D."/>
            <person name="Rencoret J."/>
            <person name="Gutierrez A."/>
            <person name="Sun H."/>
            <person name="Lindquist E."/>
            <person name="Barry K."/>
            <person name="Riley R."/>
            <person name="Grigoriev I.V."/>
            <person name="Henrissat B."/>
            <person name="Kues U."/>
            <person name="Berka R.M."/>
            <person name="Martinez A.T."/>
            <person name="Covert S.F."/>
            <person name="Blanchette R.A."/>
            <person name="Cullen D."/>
        </authorList>
    </citation>
    <scope>NUCLEOTIDE SEQUENCE [LARGE SCALE GENOMIC DNA]</scope>
    <source>
        <strain evidence="5 6">11061_1 CR5-6</strain>
    </source>
</reference>
<protein>
    <recommendedName>
        <fullName evidence="4">Peptidase A1 domain-containing protein</fullName>
    </recommendedName>
</protein>
<keyword evidence="3" id="KW-0812">Transmembrane</keyword>
<feature type="domain" description="Peptidase A1" evidence="4">
    <location>
        <begin position="141"/>
        <end position="503"/>
    </location>
</feature>
<feature type="region of interest" description="Disordered" evidence="2">
    <location>
        <begin position="733"/>
        <end position="779"/>
    </location>
</feature>
<evidence type="ECO:0000313" key="5">
    <source>
        <dbReference type="EMBL" id="KIP02831.1"/>
    </source>
</evidence>
<dbReference type="SUPFAM" id="SSF50630">
    <property type="entry name" value="Acid proteases"/>
    <property type="match status" value="1"/>
</dbReference>
<name>A0A0C3RRR1_PHLG1</name>
<dbReference type="InterPro" id="IPR034164">
    <property type="entry name" value="Pepsin-like_dom"/>
</dbReference>
<evidence type="ECO:0000313" key="6">
    <source>
        <dbReference type="Proteomes" id="UP000053257"/>
    </source>
</evidence>
<comment type="similarity">
    <text evidence="1">Belongs to the peptidase A1 family.</text>
</comment>
<keyword evidence="3" id="KW-1133">Transmembrane helix</keyword>
<dbReference type="HOGENOM" id="CLU_014988_0_0_1"/>
<evidence type="ECO:0000256" key="1">
    <source>
        <dbReference type="ARBA" id="ARBA00007447"/>
    </source>
</evidence>
<evidence type="ECO:0000256" key="3">
    <source>
        <dbReference type="SAM" id="Phobius"/>
    </source>
</evidence>